<reference evidence="2 3" key="1">
    <citation type="submission" date="2016-06" db="EMBL/GenBank/DDBJ databases">
        <authorList>
            <person name="Kjaerup R.B."/>
            <person name="Dalgaard T.S."/>
            <person name="Juul-Madsen H.R."/>
        </authorList>
    </citation>
    <scope>NUCLEOTIDE SEQUENCE [LARGE SCALE GENOMIC DNA]</scope>
    <source>
        <strain evidence="2 3">DSM 45097</strain>
    </source>
</reference>
<evidence type="ECO:0000313" key="3">
    <source>
        <dbReference type="Proteomes" id="UP000198210"/>
    </source>
</evidence>
<keyword evidence="1" id="KW-0472">Membrane</keyword>
<protein>
    <submittedName>
        <fullName evidence="2">Uncharacterized protein</fullName>
    </submittedName>
</protein>
<gene>
    <name evidence="2" type="ORF">GA0074704_4909</name>
</gene>
<evidence type="ECO:0000313" key="2">
    <source>
        <dbReference type="EMBL" id="SCG73429.1"/>
    </source>
</evidence>
<proteinExistence type="predicted"/>
<keyword evidence="1" id="KW-1133">Transmembrane helix</keyword>
<feature type="transmembrane region" description="Helical" evidence="1">
    <location>
        <begin position="41"/>
        <end position="59"/>
    </location>
</feature>
<accession>A0A1C5JT48</accession>
<organism evidence="2 3">
    <name type="scientific">Micromonospora siamensis</name>
    <dbReference type="NCBI Taxonomy" id="299152"/>
    <lineage>
        <taxon>Bacteria</taxon>
        <taxon>Bacillati</taxon>
        <taxon>Actinomycetota</taxon>
        <taxon>Actinomycetes</taxon>
        <taxon>Micromonosporales</taxon>
        <taxon>Micromonosporaceae</taxon>
        <taxon>Micromonospora</taxon>
    </lineage>
</organism>
<feature type="transmembrane region" description="Helical" evidence="1">
    <location>
        <begin position="15"/>
        <end position="34"/>
    </location>
</feature>
<feature type="transmembrane region" description="Helical" evidence="1">
    <location>
        <begin position="65"/>
        <end position="85"/>
    </location>
</feature>
<dbReference type="RefSeq" id="WP_088972658.1">
    <property type="nucleotide sequence ID" value="NZ_JBHLYF010000002.1"/>
</dbReference>
<dbReference type="EMBL" id="LT607751">
    <property type="protein sequence ID" value="SCG73429.1"/>
    <property type="molecule type" value="Genomic_DNA"/>
</dbReference>
<evidence type="ECO:0000256" key="1">
    <source>
        <dbReference type="SAM" id="Phobius"/>
    </source>
</evidence>
<keyword evidence="1" id="KW-0812">Transmembrane</keyword>
<dbReference type="AlphaFoldDB" id="A0A1C5JT48"/>
<name>A0A1C5JT48_9ACTN</name>
<sequence length="109" mass="12489">MVSQHLSEAFGDVPLWPVVLGLSAWWVVLLVRAILWRAVPWYLKAVSLVAYPMAVAALFMPRYEYALGLPAIGLIWAGFVIDGLWRRTDVLGRFDDAGRRPLRGRRRRR</sequence>
<dbReference type="Proteomes" id="UP000198210">
    <property type="component" value="Chromosome I"/>
</dbReference>
<keyword evidence="3" id="KW-1185">Reference proteome</keyword>